<dbReference type="EMBL" id="AUNB01000029">
    <property type="protein sequence ID" value="KEO59335.1"/>
    <property type="molecule type" value="Genomic_DNA"/>
</dbReference>
<keyword evidence="12 13" id="KW-0472">Membrane</keyword>
<keyword evidence="11" id="KW-0811">Translocation</keyword>
<evidence type="ECO:0000256" key="12">
    <source>
        <dbReference type="ARBA" id="ARBA00023136"/>
    </source>
</evidence>
<dbReference type="SMART" id="SM01323">
    <property type="entry name" value="YajC"/>
    <property type="match status" value="1"/>
</dbReference>
<evidence type="ECO:0000256" key="11">
    <source>
        <dbReference type="ARBA" id="ARBA00023010"/>
    </source>
</evidence>
<keyword evidence="9" id="KW-0653">Protein transport</keyword>
<evidence type="ECO:0000256" key="13">
    <source>
        <dbReference type="SAM" id="Phobius"/>
    </source>
</evidence>
<dbReference type="RefSeq" id="WP_038131023.1">
    <property type="nucleotide sequence ID" value="NZ_AUNB01000029.1"/>
</dbReference>
<keyword evidence="7" id="KW-1003">Cell membrane</keyword>
<comment type="caution">
    <text evidence="14">The sequence shown here is derived from an EMBL/GenBank/DDBJ whole genome shotgun (WGS) entry which is preliminary data.</text>
</comment>
<keyword evidence="6" id="KW-0813">Transport</keyword>
<keyword evidence="15" id="KW-1185">Reference proteome</keyword>
<organism evidence="14 15">
    <name type="scientific">Thioclava indica</name>
    <dbReference type="NCBI Taxonomy" id="1353528"/>
    <lineage>
        <taxon>Bacteria</taxon>
        <taxon>Pseudomonadati</taxon>
        <taxon>Pseudomonadota</taxon>
        <taxon>Alphaproteobacteria</taxon>
        <taxon>Rhodobacterales</taxon>
        <taxon>Paracoccaceae</taxon>
        <taxon>Thioclava</taxon>
    </lineage>
</organism>
<feature type="transmembrane region" description="Helical" evidence="13">
    <location>
        <begin position="20"/>
        <end position="39"/>
    </location>
</feature>
<comment type="function">
    <text evidence="1">The SecYEG-SecDF-YajC-YidC holo-translocon (HTL) protein secretase/insertase is a supercomplex required for protein secretion, insertion of proteins into membranes, and assembly of membrane protein complexes. While the SecYEG complex is essential for assembly of a number of proteins and complexes, the SecDF-YajC-YidC subcomplex facilitates these functions.</text>
</comment>
<name>A0A074JTW7_9RHOB</name>
<evidence type="ECO:0000256" key="5">
    <source>
        <dbReference type="ARBA" id="ARBA00014962"/>
    </source>
</evidence>
<keyword evidence="10 13" id="KW-1133">Transmembrane helix</keyword>
<sequence>MFATPAFAQAAGASASPVAALGQFLPLILIFVIVYFLMIRPQQKKVKDHKAMVEALRRGDKVITQGGIVGKVTKVLEDGELKVEIAQGVEVNVIKSTVVQVLSKTEPAAPAK</sequence>
<dbReference type="NCBIfam" id="TIGR00739">
    <property type="entry name" value="yajC"/>
    <property type="match status" value="1"/>
</dbReference>
<gene>
    <name evidence="14" type="ORF">DT23_04450</name>
</gene>
<evidence type="ECO:0000256" key="7">
    <source>
        <dbReference type="ARBA" id="ARBA00022475"/>
    </source>
</evidence>
<dbReference type="InterPro" id="IPR003849">
    <property type="entry name" value="Preprotein_translocase_YajC"/>
</dbReference>
<dbReference type="Pfam" id="PF02699">
    <property type="entry name" value="YajC"/>
    <property type="match status" value="1"/>
</dbReference>
<evidence type="ECO:0000256" key="2">
    <source>
        <dbReference type="ARBA" id="ARBA00004162"/>
    </source>
</evidence>
<protein>
    <recommendedName>
        <fullName evidence="5">Sec translocon accessory complex subunit YajC</fullName>
    </recommendedName>
</protein>
<evidence type="ECO:0000256" key="4">
    <source>
        <dbReference type="ARBA" id="ARBA00011718"/>
    </source>
</evidence>
<dbReference type="PRINTS" id="PR01853">
    <property type="entry name" value="YAJCTRNLCASE"/>
</dbReference>
<evidence type="ECO:0000313" key="14">
    <source>
        <dbReference type="EMBL" id="KEO59335.1"/>
    </source>
</evidence>
<evidence type="ECO:0000256" key="9">
    <source>
        <dbReference type="ARBA" id="ARBA00022927"/>
    </source>
</evidence>
<evidence type="ECO:0000256" key="6">
    <source>
        <dbReference type="ARBA" id="ARBA00022448"/>
    </source>
</evidence>
<dbReference type="eggNOG" id="COG1862">
    <property type="taxonomic scope" value="Bacteria"/>
</dbReference>
<comment type="subunit">
    <text evidence="4">Part of the SecDF-YidC-YajC translocase complex. The SecDF-YidC-YajC translocase forms a supercomplex with SecYEG, called the holo-translocon (HTL).</text>
</comment>
<comment type="subcellular location">
    <subcellularLocation>
        <location evidence="2">Cell membrane</location>
        <topology evidence="2">Single-pass membrane protein</topology>
    </subcellularLocation>
</comment>
<dbReference type="STRING" id="1353528.DT23_04450"/>
<keyword evidence="8 13" id="KW-0812">Transmembrane</keyword>
<dbReference type="PANTHER" id="PTHR33909">
    <property type="entry name" value="SEC TRANSLOCON ACCESSORY COMPLEX SUBUNIT YAJC"/>
    <property type="match status" value="1"/>
</dbReference>
<accession>A0A074JTW7</accession>
<comment type="similarity">
    <text evidence="3">Belongs to the YajC family.</text>
</comment>
<evidence type="ECO:0000256" key="3">
    <source>
        <dbReference type="ARBA" id="ARBA00006742"/>
    </source>
</evidence>
<evidence type="ECO:0000256" key="10">
    <source>
        <dbReference type="ARBA" id="ARBA00022989"/>
    </source>
</evidence>
<evidence type="ECO:0000313" key="15">
    <source>
        <dbReference type="Proteomes" id="UP000027471"/>
    </source>
</evidence>
<dbReference type="GO" id="GO:0015031">
    <property type="term" value="P:protein transport"/>
    <property type="evidence" value="ECO:0007669"/>
    <property type="project" value="UniProtKB-KW"/>
</dbReference>
<evidence type="ECO:0000256" key="1">
    <source>
        <dbReference type="ARBA" id="ARBA00002061"/>
    </source>
</evidence>
<dbReference type="OrthoDB" id="9811406at2"/>
<dbReference type="Proteomes" id="UP000027471">
    <property type="component" value="Unassembled WGS sequence"/>
</dbReference>
<dbReference type="GO" id="GO:0005886">
    <property type="term" value="C:plasma membrane"/>
    <property type="evidence" value="ECO:0007669"/>
    <property type="project" value="UniProtKB-SubCell"/>
</dbReference>
<reference evidence="14 15" key="1">
    <citation type="journal article" date="2015" name="Antonie Van Leeuwenhoek">
        <title>Thioclava indica sp. nov., isolated from surface seawater of the Indian Ocean.</title>
        <authorList>
            <person name="Liu Y."/>
            <person name="Lai Q."/>
            <person name="Du J."/>
            <person name="Xu H."/>
            <person name="Jiang L."/>
            <person name="Shao Z."/>
        </authorList>
    </citation>
    <scope>NUCLEOTIDE SEQUENCE [LARGE SCALE GENOMIC DNA]</scope>
    <source>
        <strain evidence="14 15">DT23-4</strain>
    </source>
</reference>
<dbReference type="AlphaFoldDB" id="A0A074JTW7"/>
<proteinExistence type="inferred from homology"/>
<evidence type="ECO:0000256" key="8">
    <source>
        <dbReference type="ARBA" id="ARBA00022692"/>
    </source>
</evidence>
<dbReference type="PANTHER" id="PTHR33909:SF1">
    <property type="entry name" value="SEC TRANSLOCON ACCESSORY COMPLEX SUBUNIT YAJC"/>
    <property type="match status" value="1"/>
</dbReference>